<dbReference type="EMBL" id="CP042433">
    <property type="protein sequence ID" value="QEC56023.1"/>
    <property type="molecule type" value="Genomic_DNA"/>
</dbReference>
<organism evidence="1 2">
    <name type="scientific">Flavisolibacter ginsenosidimutans</name>
    <dbReference type="NCBI Taxonomy" id="661481"/>
    <lineage>
        <taxon>Bacteria</taxon>
        <taxon>Pseudomonadati</taxon>
        <taxon>Bacteroidota</taxon>
        <taxon>Chitinophagia</taxon>
        <taxon>Chitinophagales</taxon>
        <taxon>Chitinophagaceae</taxon>
        <taxon>Flavisolibacter</taxon>
    </lineage>
</organism>
<dbReference type="KEGG" id="fgg:FSB75_09000"/>
<keyword evidence="2" id="KW-1185">Reference proteome</keyword>
<sequence length="76" mass="9044">MDKHFPLQFTLDDGMHVTVNKTGSHLYDFTLKTDNKEVRHFTYNDSEEFTDAKEASLDFDQLNALRKFWLLTRDED</sequence>
<reference evidence="1 2" key="1">
    <citation type="journal article" date="2015" name="Int. J. Syst. Evol. Microbiol.">
        <title>Flavisolibacter ginsenosidimutans sp. nov., with ginsenoside-converting activity isolated from soil used for cultivating ginseng.</title>
        <authorList>
            <person name="Zhao Y."/>
            <person name="Liu Q."/>
            <person name="Kang M.S."/>
            <person name="Jin F."/>
            <person name="Yu H."/>
            <person name="Im W.T."/>
        </authorList>
    </citation>
    <scope>NUCLEOTIDE SEQUENCE [LARGE SCALE GENOMIC DNA]</scope>
    <source>
        <strain evidence="1 2">Gsoil 636</strain>
    </source>
</reference>
<dbReference type="AlphaFoldDB" id="A0A5B8UHN0"/>
<dbReference type="Proteomes" id="UP000321204">
    <property type="component" value="Chromosome"/>
</dbReference>
<protein>
    <submittedName>
        <fullName evidence="1">Uncharacterized protein</fullName>
    </submittedName>
</protein>
<accession>A0A5B8UHN0</accession>
<evidence type="ECO:0000313" key="2">
    <source>
        <dbReference type="Proteomes" id="UP000321204"/>
    </source>
</evidence>
<dbReference type="OrthoDB" id="680124at2"/>
<proteinExistence type="predicted"/>
<evidence type="ECO:0000313" key="1">
    <source>
        <dbReference type="EMBL" id="QEC56023.1"/>
    </source>
</evidence>
<dbReference type="RefSeq" id="WP_146785887.1">
    <property type="nucleotide sequence ID" value="NZ_BAABIO010000001.1"/>
</dbReference>
<name>A0A5B8UHN0_9BACT</name>
<gene>
    <name evidence="1" type="ORF">FSB75_09000</name>
</gene>